<comment type="caution">
    <text evidence="1">The sequence shown here is derived from an EMBL/GenBank/DDBJ whole genome shotgun (WGS) entry which is preliminary data.</text>
</comment>
<dbReference type="EMBL" id="JAPEUR010000006">
    <property type="protein sequence ID" value="KAJ4328900.1"/>
    <property type="molecule type" value="Genomic_DNA"/>
</dbReference>
<proteinExistence type="predicted"/>
<accession>A0A9W8WMI7</accession>
<dbReference type="AlphaFoldDB" id="A0A9W8WMI7"/>
<sequence length="335" mass="38578">MKELCSFPQPVGSLTNLTTDGSIFWVRGYNCNSFGKSETLLYDWKMGHEDETTSIPDGVSHDLSFPIDLNRGLFLQRRRLRLGGIGPLVLYQVIRTEPHEYGIGVEEVVLSGTPARIFQSDWNFSYDGRHIVNFNIQTKPMVETWTFKEDLATEGHVSEKVGRAEKHSFTLKPHTHRNSKSCNCLVSSVSMAENIVVVISFVLEPHRVGVEQRVVEEYFATGWSLNTRNVVFQHTLGTWNVESGFHPEVSHDCKILKLSRRATSEEEEQWRKFRDFRRAYLHSTFELDGPNLRVNRLLKDIGRTFFMSMVEPAEGNELSSWVFDFVLNLRRLDES</sequence>
<gene>
    <name evidence="1" type="ORF">N0V84_000688</name>
</gene>
<dbReference type="Proteomes" id="UP001140502">
    <property type="component" value="Unassembled WGS sequence"/>
</dbReference>
<name>A0A9W8WMI7_9HYPO</name>
<protein>
    <submittedName>
        <fullName evidence="1">Uncharacterized protein</fullName>
    </submittedName>
</protein>
<organism evidence="1 2">
    <name type="scientific">Fusarium piperis</name>
    <dbReference type="NCBI Taxonomy" id="1435070"/>
    <lineage>
        <taxon>Eukaryota</taxon>
        <taxon>Fungi</taxon>
        <taxon>Dikarya</taxon>
        <taxon>Ascomycota</taxon>
        <taxon>Pezizomycotina</taxon>
        <taxon>Sordariomycetes</taxon>
        <taxon>Hypocreomycetidae</taxon>
        <taxon>Hypocreales</taxon>
        <taxon>Nectriaceae</taxon>
        <taxon>Fusarium</taxon>
        <taxon>Fusarium solani species complex</taxon>
    </lineage>
</organism>
<reference evidence="1" key="1">
    <citation type="submission" date="2022-10" db="EMBL/GenBank/DDBJ databases">
        <title>Tapping the CABI collections for fungal endophytes: first genome assemblies for Collariella, Neodidymelliopsis, Ascochyta clinopodiicola, Didymella pomorum, Didymosphaeria variabile, Neocosmospora piperis and Neocucurbitaria cava.</title>
        <authorList>
            <person name="Hill R."/>
        </authorList>
    </citation>
    <scope>NUCLEOTIDE SEQUENCE</scope>
    <source>
        <strain evidence="1">IMI 366586</strain>
    </source>
</reference>
<evidence type="ECO:0000313" key="2">
    <source>
        <dbReference type="Proteomes" id="UP001140502"/>
    </source>
</evidence>
<keyword evidence="2" id="KW-1185">Reference proteome</keyword>
<dbReference type="OrthoDB" id="524326at2759"/>
<evidence type="ECO:0000313" key="1">
    <source>
        <dbReference type="EMBL" id="KAJ4328900.1"/>
    </source>
</evidence>